<reference evidence="3" key="1">
    <citation type="submission" date="2017-09" db="EMBL/GenBank/DDBJ databases">
        <title>Depth-based differentiation of microbial function through sediment-hosted aquifers and enrichment of novel symbionts in the deep terrestrial subsurface.</title>
        <authorList>
            <person name="Probst A.J."/>
            <person name="Ladd B."/>
            <person name="Jarett J.K."/>
            <person name="Geller-Mcgrath D.E."/>
            <person name="Sieber C.M.K."/>
            <person name="Emerson J.B."/>
            <person name="Anantharaman K."/>
            <person name="Thomas B.C."/>
            <person name="Malmstrom R."/>
            <person name="Stieglmeier M."/>
            <person name="Klingl A."/>
            <person name="Woyke T."/>
            <person name="Ryan C.M."/>
            <person name="Banfield J.F."/>
        </authorList>
    </citation>
    <scope>NUCLEOTIDE SEQUENCE [LARGE SCALE GENOMIC DNA]</scope>
</reference>
<dbReference type="SUPFAM" id="SSF56112">
    <property type="entry name" value="Protein kinase-like (PK-like)"/>
    <property type="match status" value="1"/>
</dbReference>
<proteinExistence type="predicted"/>
<dbReference type="PROSITE" id="PS50011">
    <property type="entry name" value="PROTEIN_KINASE_DOM"/>
    <property type="match status" value="1"/>
</dbReference>
<protein>
    <recommendedName>
        <fullName evidence="1">Protein kinase domain-containing protein</fullName>
    </recommendedName>
</protein>
<dbReference type="InterPro" id="IPR011009">
    <property type="entry name" value="Kinase-like_dom_sf"/>
</dbReference>
<feature type="domain" description="Protein kinase" evidence="1">
    <location>
        <begin position="1"/>
        <end position="321"/>
    </location>
</feature>
<dbReference type="EMBL" id="PFLX01000014">
    <property type="protein sequence ID" value="PIY90993.1"/>
    <property type="molecule type" value="Genomic_DNA"/>
</dbReference>
<dbReference type="Pfam" id="PF01636">
    <property type="entry name" value="APH"/>
    <property type="match status" value="1"/>
</dbReference>
<evidence type="ECO:0000313" key="2">
    <source>
        <dbReference type="EMBL" id="PIY90993.1"/>
    </source>
</evidence>
<dbReference type="InterPro" id="IPR000719">
    <property type="entry name" value="Prot_kinase_dom"/>
</dbReference>
<evidence type="ECO:0000259" key="1">
    <source>
        <dbReference type="PROSITE" id="PS50011"/>
    </source>
</evidence>
<dbReference type="InterPro" id="IPR002575">
    <property type="entry name" value="Aminoglycoside_PTrfase"/>
</dbReference>
<comment type="caution">
    <text evidence="2">The sequence shown here is derived from an EMBL/GenBank/DDBJ whole genome shotgun (WGS) entry which is preliminary data.</text>
</comment>
<dbReference type="Gene3D" id="3.90.1200.10">
    <property type="match status" value="1"/>
</dbReference>
<accession>A0A2M7R8W7</accession>
<sequence>MLKNIRQNVFSLFKNLKLKLETENLKKLENSIVVKKRFYTDLVNDNLFLKVKLQKRKEVKRDLEREIEIYKILKKKFPEKLRFFPKLISEGKHKNLYWMLENAERGKLGGIMDEDFGMKKSFLSKVSPSYLAHLIFLYQNLKPKFPLYKHGGWWYWQDFNGYRVKFLNKFINSKLNKNLLTLKDINLAQEILRKNKNFLNKNVHYLSHGDLYPNNFILNEEGRLIILDWGLANFNNFAFDVAFIYLLAHRLPNWQRDFYNAYLQYVKEKDKFKKLFNLALISLAVRFASHCYFNLKTKKEVFSIFKKHIKILKRAITELKL</sequence>
<gene>
    <name evidence="2" type="ORF">COY72_00515</name>
</gene>
<dbReference type="GO" id="GO:0005524">
    <property type="term" value="F:ATP binding"/>
    <property type="evidence" value="ECO:0007669"/>
    <property type="project" value="InterPro"/>
</dbReference>
<name>A0A2M7R8W7_9BACT</name>
<organism evidence="2 3">
    <name type="scientific">Candidatus Nealsonbacteria bacterium CG_4_10_14_0_8_um_filter_35_10</name>
    <dbReference type="NCBI Taxonomy" id="1974683"/>
    <lineage>
        <taxon>Bacteria</taxon>
        <taxon>Candidatus Nealsoniibacteriota</taxon>
    </lineage>
</organism>
<dbReference type="AlphaFoldDB" id="A0A2M7R8W7"/>
<dbReference type="Proteomes" id="UP000230055">
    <property type="component" value="Unassembled WGS sequence"/>
</dbReference>
<evidence type="ECO:0000313" key="3">
    <source>
        <dbReference type="Proteomes" id="UP000230055"/>
    </source>
</evidence>
<dbReference type="GO" id="GO:0004672">
    <property type="term" value="F:protein kinase activity"/>
    <property type="evidence" value="ECO:0007669"/>
    <property type="project" value="InterPro"/>
</dbReference>